<feature type="signal peptide" evidence="10">
    <location>
        <begin position="1"/>
        <end position="28"/>
    </location>
</feature>
<evidence type="ECO:0000313" key="12">
    <source>
        <dbReference type="EMBL" id="CAG9328108.1"/>
    </source>
</evidence>
<dbReference type="InterPro" id="IPR013083">
    <property type="entry name" value="Znf_RING/FYVE/PHD"/>
</dbReference>
<evidence type="ECO:0000259" key="11">
    <source>
        <dbReference type="PROSITE" id="PS50089"/>
    </source>
</evidence>
<evidence type="ECO:0000256" key="4">
    <source>
        <dbReference type="ARBA" id="ARBA00022771"/>
    </source>
</evidence>
<evidence type="ECO:0000256" key="10">
    <source>
        <dbReference type="SAM" id="SignalP"/>
    </source>
</evidence>
<name>A0AAU9JJE1_9CILI</name>
<evidence type="ECO:0000256" key="8">
    <source>
        <dbReference type="PROSITE-ProRule" id="PRU00175"/>
    </source>
</evidence>
<proteinExistence type="predicted"/>
<reference evidence="12" key="1">
    <citation type="submission" date="2021-09" db="EMBL/GenBank/DDBJ databases">
        <authorList>
            <consortium name="AG Swart"/>
            <person name="Singh M."/>
            <person name="Singh A."/>
            <person name="Seah K."/>
            <person name="Emmerich C."/>
        </authorList>
    </citation>
    <scope>NUCLEOTIDE SEQUENCE</scope>
    <source>
        <strain evidence="12">ATCC30299</strain>
    </source>
</reference>
<dbReference type="InterPro" id="IPR001841">
    <property type="entry name" value="Znf_RING"/>
</dbReference>
<keyword evidence="10" id="KW-0732">Signal</keyword>
<evidence type="ECO:0000256" key="1">
    <source>
        <dbReference type="ARBA" id="ARBA00004370"/>
    </source>
</evidence>
<keyword evidence="5" id="KW-0862">Zinc</keyword>
<dbReference type="SMART" id="SM00184">
    <property type="entry name" value="RING"/>
    <property type="match status" value="1"/>
</dbReference>
<dbReference type="PROSITE" id="PS50089">
    <property type="entry name" value="ZF_RING_2"/>
    <property type="match status" value="1"/>
</dbReference>
<dbReference type="GO" id="GO:0008270">
    <property type="term" value="F:zinc ion binding"/>
    <property type="evidence" value="ECO:0007669"/>
    <property type="project" value="UniProtKB-KW"/>
</dbReference>
<dbReference type="Proteomes" id="UP001162131">
    <property type="component" value="Unassembled WGS sequence"/>
</dbReference>
<keyword evidence="2 9" id="KW-0812">Transmembrane</keyword>
<evidence type="ECO:0000256" key="7">
    <source>
        <dbReference type="ARBA" id="ARBA00023136"/>
    </source>
</evidence>
<keyword evidence="3" id="KW-0479">Metal-binding</keyword>
<dbReference type="CDD" id="cd16454">
    <property type="entry name" value="RING-H2_PA-TM-RING"/>
    <property type="match status" value="1"/>
</dbReference>
<protein>
    <recommendedName>
        <fullName evidence="11">RING-type domain-containing protein</fullName>
    </recommendedName>
</protein>
<sequence length="454" mass="51203">MVIFLAPTRRLFWKFLLLIVSCLGASQSIDIIVLNQAISKSQSADWQYFQVQGLSSSSSYLSIKAIFAVGENAVLMTKSGDIPTNSGKDFDCDQIDRDDWYLASKSHNLILYPDEYDENSLFIGIYSPNATCAYTLSVAESKTVICVNGCSDPQGTCNEGICVCNANYIGNDCSIDAAQLVESQPGYLSLTQNQIKYAVFLHQDNDVKIEFISYGTSITMYIKNKSDNYKTALPTVYEWKSKASGYDIKYSVSSGSYWYFEIINDNDHATSVKVTITKSSGGGSDKMVIFWILIGLSAAFIMGWVIFAIYKHSKSAANDPRVYYQEWAIDKQFIKENFPKKLYKVKDSNLETITCPICLDNFTPKDYVRELSCDHTYHKNCIDLWFRDKTYCCLCKKDFKNSENTMITSQFDNSVSINTSMNFNWGNEAASPSRSGVLQTVEEQEVVSISNRRE</sequence>
<dbReference type="PANTHER" id="PTHR46539">
    <property type="entry name" value="E3 UBIQUITIN-PROTEIN LIGASE ATL42"/>
    <property type="match status" value="1"/>
</dbReference>
<feature type="chain" id="PRO_5043795982" description="RING-type domain-containing protein" evidence="10">
    <location>
        <begin position="29"/>
        <end position="454"/>
    </location>
</feature>
<evidence type="ECO:0000313" key="13">
    <source>
        <dbReference type="Proteomes" id="UP001162131"/>
    </source>
</evidence>
<keyword evidence="7 9" id="KW-0472">Membrane</keyword>
<evidence type="ECO:0000256" key="2">
    <source>
        <dbReference type="ARBA" id="ARBA00022692"/>
    </source>
</evidence>
<comment type="caution">
    <text evidence="12">The sequence shown here is derived from an EMBL/GenBank/DDBJ whole genome shotgun (WGS) entry which is preliminary data.</text>
</comment>
<keyword evidence="4 8" id="KW-0863">Zinc-finger</keyword>
<keyword evidence="13" id="KW-1185">Reference proteome</keyword>
<evidence type="ECO:0000256" key="6">
    <source>
        <dbReference type="ARBA" id="ARBA00022989"/>
    </source>
</evidence>
<evidence type="ECO:0000256" key="5">
    <source>
        <dbReference type="ARBA" id="ARBA00022833"/>
    </source>
</evidence>
<dbReference type="Gene3D" id="3.30.40.10">
    <property type="entry name" value="Zinc/RING finger domain, C3HC4 (zinc finger)"/>
    <property type="match status" value="1"/>
</dbReference>
<comment type="subcellular location">
    <subcellularLocation>
        <location evidence="1">Membrane</location>
    </subcellularLocation>
</comment>
<feature type="domain" description="RING-type" evidence="11">
    <location>
        <begin position="355"/>
        <end position="396"/>
    </location>
</feature>
<dbReference type="GO" id="GO:0016020">
    <property type="term" value="C:membrane"/>
    <property type="evidence" value="ECO:0007669"/>
    <property type="project" value="UniProtKB-SubCell"/>
</dbReference>
<gene>
    <name evidence="12" type="ORF">BSTOLATCC_MIC45566</name>
</gene>
<organism evidence="12 13">
    <name type="scientific">Blepharisma stoltei</name>
    <dbReference type="NCBI Taxonomy" id="1481888"/>
    <lineage>
        <taxon>Eukaryota</taxon>
        <taxon>Sar</taxon>
        <taxon>Alveolata</taxon>
        <taxon>Ciliophora</taxon>
        <taxon>Postciliodesmatophora</taxon>
        <taxon>Heterotrichea</taxon>
        <taxon>Heterotrichida</taxon>
        <taxon>Blepharismidae</taxon>
        <taxon>Blepharisma</taxon>
    </lineage>
</organism>
<dbReference type="EMBL" id="CAJZBQ010000045">
    <property type="protein sequence ID" value="CAG9328108.1"/>
    <property type="molecule type" value="Genomic_DNA"/>
</dbReference>
<dbReference type="SUPFAM" id="SSF57850">
    <property type="entry name" value="RING/U-box"/>
    <property type="match status" value="1"/>
</dbReference>
<dbReference type="PANTHER" id="PTHR46539:SF1">
    <property type="entry name" value="E3 UBIQUITIN-PROTEIN LIGASE ATL42"/>
    <property type="match status" value="1"/>
</dbReference>
<feature type="transmembrane region" description="Helical" evidence="9">
    <location>
        <begin position="288"/>
        <end position="310"/>
    </location>
</feature>
<dbReference type="Pfam" id="PF13639">
    <property type="entry name" value="zf-RING_2"/>
    <property type="match status" value="1"/>
</dbReference>
<accession>A0AAU9JJE1</accession>
<keyword evidence="6 9" id="KW-1133">Transmembrane helix</keyword>
<dbReference type="AlphaFoldDB" id="A0AAU9JJE1"/>
<evidence type="ECO:0000256" key="9">
    <source>
        <dbReference type="SAM" id="Phobius"/>
    </source>
</evidence>
<evidence type="ECO:0000256" key="3">
    <source>
        <dbReference type="ARBA" id="ARBA00022723"/>
    </source>
</evidence>